<comment type="subcellular location">
    <subcellularLocation>
        <location evidence="1">Cell membrane</location>
        <topology evidence="1">Multi-pass membrane protein</topology>
    </subcellularLocation>
</comment>
<evidence type="ECO:0000256" key="5">
    <source>
        <dbReference type="ARBA" id="ARBA00022692"/>
    </source>
</evidence>
<dbReference type="EMBL" id="CP030941">
    <property type="protein sequence ID" value="UUP16520.1"/>
    <property type="molecule type" value="Genomic_DNA"/>
</dbReference>
<feature type="transmembrane region" description="Helical" evidence="8">
    <location>
        <begin position="187"/>
        <end position="207"/>
    </location>
</feature>
<accession>A0ABY5MER0</accession>
<evidence type="ECO:0000256" key="3">
    <source>
        <dbReference type="ARBA" id="ARBA00022448"/>
    </source>
</evidence>
<evidence type="ECO:0000256" key="1">
    <source>
        <dbReference type="ARBA" id="ARBA00004651"/>
    </source>
</evidence>
<dbReference type="NCBIfam" id="TIGR00842">
    <property type="entry name" value="bcct"/>
    <property type="match status" value="1"/>
</dbReference>
<evidence type="ECO:0000256" key="2">
    <source>
        <dbReference type="ARBA" id="ARBA00005658"/>
    </source>
</evidence>
<dbReference type="Pfam" id="PF02028">
    <property type="entry name" value="BCCT"/>
    <property type="match status" value="1"/>
</dbReference>
<feature type="transmembrane region" description="Helical" evidence="8">
    <location>
        <begin position="344"/>
        <end position="369"/>
    </location>
</feature>
<protein>
    <submittedName>
        <fullName evidence="9">Glycine betaine/proline betaine transporter BetS</fullName>
    </submittedName>
</protein>
<dbReference type="PANTHER" id="PTHR30047:SF7">
    <property type="entry name" value="HIGH-AFFINITY CHOLINE TRANSPORT PROTEIN"/>
    <property type="match status" value="1"/>
</dbReference>
<feature type="transmembrane region" description="Helical" evidence="8">
    <location>
        <begin position="12"/>
        <end position="29"/>
    </location>
</feature>
<feature type="transmembrane region" description="Helical" evidence="8">
    <location>
        <begin position="227"/>
        <end position="247"/>
    </location>
</feature>
<reference evidence="9 10" key="1">
    <citation type="submission" date="2018-07" db="EMBL/GenBank/DDBJ databases">
        <title>Genome sequence of Nitratireductor thuwali#1536.</title>
        <authorList>
            <person name="Michoud G."/>
            <person name="Merlino G."/>
            <person name="Sefrji F.O."/>
            <person name="Daffonchio D."/>
        </authorList>
    </citation>
    <scope>NUCLEOTIDE SEQUENCE [LARGE SCALE GENOMIC DNA]</scope>
    <source>
        <strain evidence="10">Nit1536</strain>
    </source>
</reference>
<keyword evidence="3" id="KW-0813">Transport</keyword>
<keyword evidence="5 8" id="KW-0812">Transmembrane</keyword>
<dbReference type="InterPro" id="IPR000060">
    <property type="entry name" value="BCCT_transptr"/>
</dbReference>
<evidence type="ECO:0000313" key="10">
    <source>
        <dbReference type="Proteomes" id="UP001342418"/>
    </source>
</evidence>
<dbReference type="PROSITE" id="PS01303">
    <property type="entry name" value="BCCT"/>
    <property type="match status" value="1"/>
</dbReference>
<feature type="transmembrane region" description="Helical" evidence="8">
    <location>
        <begin position="49"/>
        <end position="67"/>
    </location>
</feature>
<feature type="transmembrane region" description="Helical" evidence="8">
    <location>
        <begin position="87"/>
        <end position="108"/>
    </location>
</feature>
<evidence type="ECO:0000256" key="4">
    <source>
        <dbReference type="ARBA" id="ARBA00022475"/>
    </source>
</evidence>
<evidence type="ECO:0000256" key="7">
    <source>
        <dbReference type="ARBA" id="ARBA00023136"/>
    </source>
</evidence>
<feature type="transmembrane region" description="Helical" evidence="8">
    <location>
        <begin position="137"/>
        <end position="160"/>
    </location>
</feature>
<organism evidence="9 10">
    <name type="scientific">Nitratireductor thuwali</name>
    <dbReference type="NCBI Taxonomy" id="2267699"/>
    <lineage>
        <taxon>Bacteria</taxon>
        <taxon>Pseudomonadati</taxon>
        <taxon>Pseudomonadota</taxon>
        <taxon>Alphaproteobacteria</taxon>
        <taxon>Hyphomicrobiales</taxon>
        <taxon>Phyllobacteriaceae</taxon>
        <taxon>Nitratireductor</taxon>
    </lineage>
</organism>
<evidence type="ECO:0000256" key="8">
    <source>
        <dbReference type="SAM" id="Phobius"/>
    </source>
</evidence>
<comment type="similarity">
    <text evidence="2">Belongs to the BCCT transporter (TC 2.A.15) family.</text>
</comment>
<feature type="transmembrane region" description="Helical" evidence="8">
    <location>
        <begin position="259"/>
        <end position="279"/>
    </location>
</feature>
<dbReference type="RefSeq" id="WP_338528936.1">
    <property type="nucleotide sequence ID" value="NZ_CP030941.1"/>
</dbReference>
<evidence type="ECO:0000313" key="9">
    <source>
        <dbReference type="EMBL" id="UUP16520.1"/>
    </source>
</evidence>
<keyword evidence="7 8" id="KW-0472">Membrane</keyword>
<feature type="transmembrane region" description="Helical" evidence="8">
    <location>
        <begin position="314"/>
        <end position="332"/>
    </location>
</feature>
<name>A0ABY5MER0_9HYPH</name>
<keyword evidence="10" id="KW-1185">Reference proteome</keyword>
<sequence>MLKSFVINPPVFFGSVLIIGFFLAIGIVMPEQAGAMFGALQSAILDAFGWLYLLSVGIFLVTVLLLCLGNYGQLKLGPDDATPDFRFISWVAMLFAAGMGIGLMFYAVGEPMTHFMRPPKAEPRSIEATREAMSVTFFHWGIHAWAIYAVVGLSLAYFGYRYNLPLTIRSGLYPLLKERINGPIGHAVDIFAIVGTMFGIATSLGLGVSQINAGLNYLVGLPMGPQVQLPLIALVTALATVSVVTGLDKGIRILSESNLVVAVLLMLFVLVVGPTASLFRDFVQNIGLYLDTLVLRTFNIYAYEPTPWIDGWTLFYWAWWISWSPFVGMFIARISRGRTVREFIVAVLFIPAGFTFFWMTVFGNTAIYIDTGVAAGALGAAVADDVSVGLFQFFEYLPFSGLTSTLAIILVAVFFVTSSDSGSLVIDSIAAGGETETTTGQRVFWCVLEGLVAASLLLAGGLGALQSATIASALPFTFVVLTLVWALVQGMRADLAQQHANAVSSLSAPAQPAAGLTWQRRLALMLHAPSQKEVERFVADEVRPALEQVAKELCDRGRETVVQEEENGAVALRSHADGVRDFVYGVFPTKDRLPSLSGHRAGKPQFRYEAKTYFASGARGYDVMGMTRDQLIADILAQFERYLHLVQSHESQLVQGAPEHTVEP</sequence>
<dbReference type="PANTHER" id="PTHR30047">
    <property type="entry name" value="HIGH-AFFINITY CHOLINE TRANSPORT PROTEIN-RELATED"/>
    <property type="match status" value="1"/>
</dbReference>
<keyword evidence="6 8" id="KW-1133">Transmembrane helix</keyword>
<dbReference type="InterPro" id="IPR018093">
    <property type="entry name" value="BCCT_CS"/>
</dbReference>
<feature type="transmembrane region" description="Helical" evidence="8">
    <location>
        <begin position="470"/>
        <end position="488"/>
    </location>
</feature>
<feature type="transmembrane region" description="Helical" evidence="8">
    <location>
        <begin position="443"/>
        <end position="464"/>
    </location>
</feature>
<proteinExistence type="inferred from homology"/>
<feature type="transmembrane region" description="Helical" evidence="8">
    <location>
        <begin position="396"/>
        <end position="416"/>
    </location>
</feature>
<dbReference type="Proteomes" id="UP001342418">
    <property type="component" value="Chromosome"/>
</dbReference>
<keyword evidence="4" id="KW-1003">Cell membrane</keyword>
<gene>
    <name evidence="9" type="primary">betS_1</name>
    <name evidence="9" type="ORF">NTH_00967</name>
</gene>
<evidence type="ECO:0000256" key="6">
    <source>
        <dbReference type="ARBA" id="ARBA00022989"/>
    </source>
</evidence>